<reference evidence="3 4" key="1">
    <citation type="submission" date="2014-07" db="EMBL/GenBank/DDBJ databases">
        <authorList>
            <person name="Urmite Genomes Urmite Genomes"/>
        </authorList>
    </citation>
    <scope>NUCLEOTIDE SEQUENCE [LARGE SCALE GENOMIC DNA]</scope>
    <source>
        <strain evidence="3 4">20_BN</strain>
    </source>
</reference>
<dbReference type="Pfam" id="PF02120">
    <property type="entry name" value="Flg_hook"/>
    <property type="match status" value="1"/>
</dbReference>
<evidence type="ECO:0000256" key="1">
    <source>
        <dbReference type="SAM" id="MobiDB-lite"/>
    </source>
</evidence>
<feature type="region of interest" description="Disordered" evidence="1">
    <location>
        <begin position="350"/>
        <end position="383"/>
    </location>
</feature>
<evidence type="ECO:0000259" key="2">
    <source>
        <dbReference type="Pfam" id="PF02120"/>
    </source>
</evidence>
<dbReference type="PANTHER" id="PTHR37533:SF2">
    <property type="entry name" value="FLAGELLAR HOOK-LENGTH CONTROL PROTEIN"/>
    <property type="match status" value="1"/>
</dbReference>
<feature type="region of interest" description="Disordered" evidence="1">
    <location>
        <begin position="1"/>
        <end position="93"/>
    </location>
</feature>
<proteinExistence type="predicted"/>
<evidence type="ECO:0000313" key="4">
    <source>
        <dbReference type="Proteomes" id="UP000053902"/>
    </source>
</evidence>
<keyword evidence="3" id="KW-0282">Flagellum</keyword>
<dbReference type="AlphaFoldDB" id="A0A078LJF7"/>
<feature type="domain" description="Flagellar hook-length control protein-like C-terminal" evidence="2">
    <location>
        <begin position="277"/>
        <end position="359"/>
    </location>
</feature>
<dbReference type="InterPro" id="IPR052563">
    <property type="entry name" value="FliK"/>
</dbReference>
<dbReference type="InterPro" id="IPR021136">
    <property type="entry name" value="Flagellar_hook_control-like_C"/>
</dbReference>
<dbReference type="OrthoDB" id="1792985at2"/>
<dbReference type="Gene3D" id="3.30.750.140">
    <property type="match status" value="1"/>
</dbReference>
<protein>
    <submittedName>
        <fullName evidence="3">Flagellar hook-length control protein FliK</fullName>
    </submittedName>
</protein>
<keyword evidence="3" id="KW-0969">Cilium</keyword>
<name>A0A078LJF7_9PSED</name>
<gene>
    <name evidence="3" type="primary">fliK</name>
    <name evidence="3" type="ORF">BN1079_00154</name>
</gene>
<dbReference type="EMBL" id="CCSF01000001">
    <property type="protein sequence ID" value="CDZ92883.1"/>
    <property type="molecule type" value="Genomic_DNA"/>
</dbReference>
<keyword evidence="4" id="KW-1185">Reference proteome</keyword>
<feature type="compositionally biased region" description="Polar residues" evidence="1">
    <location>
        <begin position="350"/>
        <end position="359"/>
    </location>
</feature>
<sequence>MVVSPDLLLNTKAPAAVAKPASSSSRDSSQASRNDASSFADVYAKERQSKPVERRDSAATGTGNESDKDRAASETAEKSGTLAPAPSEAGNDLPLEENVAGAEVELDPLLLMGMGAQSEAADSLPVSGSELLAGLPQGQVTLAEADVALEAEEPLLAQRALLDTQASAQKAQMLPAQALAEGEELAQGKAHLASLLPSEMAGDDGETFSLEEDFVELLDQPISPKEGRSSAVDAVPDRLNALTQAITQQNLQAQRPALVPGQPLNLQQANLSEAVVDRVMWLSSQNLKSAEIQLDPAELGRMEIRIDMSKEHSQVTFLSPHAGVRDTLEGQMQRLRDMFAQQGMNMDVNVSDQSTQGQQGEKDAESSDGRGALAGVTGNDDEVHQGALEISGGRAGEARGLVDFYA</sequence>
<keyword evidence="3" id="KW-0966">Cell projection</keyword>
<organism evidence="3 4">
    <name type="scientific">Pseudomonas saudiphocaensis</name>
    <dbReference type="NCBI Taxonomy" id="1499686"/>
    <lineage>
        <taxon>Bacteria</taxon>
        <taxon>Pseudomonadati</taxon>
        <taxon>Pseudomonadota</taxon>
        <taxon>Gammaproteobacteria</taxon>
        <taxon>Pseudomonadales</taxon>
        <taxon>Pseudomonadaceae</taxon>
        <taxon>Pseudomonas</taxon>
    </lineage>
</organism>
<feature type="compositionally biased region" description="Basic and acidic residues" evidence="1">
    <location>
        <begin position="65"/>
        <end position="77"/>
    </location>
</feature>
<dbReference type="PANTHER" id="PTHR37533">
    <property type="entry name" value="FLAGELLAR HOOK-LENGTH CONTROL PROTEIN"/>
    <property type="match status" value="1"/>
</dbReference>
<dbReference type="CDD" id="cd17470">
    <property type="entry name" value="T3SS_Flik_C"/>
    <property type="match status" value="1"/>
</dbReference>
<dbReference type="eggNOG" id="COG3144">
    <property type="taxonomic scope" value="Bacteria"/>
</dbReference>
<feature type="compositionally biased region" description="Low complexity" evidence="1">
    <location>
        <begin position="12"/>
        <end position="38"/>
    </location>
</feature>
<dbReference type="Proteomes" id="UP000053902">
    <property type="component" value="Unassembled WGS sequence"/>
</dbReference>
<dbReference type="STRING" id="1499686.BN1079_00154"/>
<dbReference type="RefSeq" id="WP_037021608.1">
    <property type="nucleotide sequence ID" value="NZ_CCSF01000001.1"/>
</dbReference>
<evidence type="ECO:0000313" key="3">
    <source>
        <dbReference type="EMBL" id="CDZ92883.1"/>
    </source>
</evidence>
<dbReference type="InterPro" id="IPR038610">
    <property type="entry name" value="FliK-like_C_sf"/>
</dbReference>
<accession>A0A078LJF7</accession>
<feature type="compositionally biased region" description="Basic and acidic residues" evidence="1">
    <location>
        <begin position="43"/>
        <end position="57"/>
    </location>
</feature>
<dbReference type="HOGENOM" id="CLU_053518_0_0_6"/>